<feature type="coiled-coil region" evidence="1">
    <location>
        <begin position="134"/>
        <end position="161"/>
    </location>
</feature>
<dbReference type="GO" id="GO:1990169">
    <property type="term" value="P:stress response to copper ion"/>
    <property type="evidence" value="ECO:0007669"/>
    <property type="project" value="TreeGrafter"/>
</dbReference>
<dbReference type="InterPro" id="IPR036876">
    <property type="entry name" value="UVR_dom_sf"/>
</dbReference>
<dbReference type="GO" id="GO:0008270">
    <property type="term" value="F:zinc ion binding"/>
    <property type="evidence" value="ECO:0007669"/>
    <property type="project" value="TreeGrafter"/>
</dbReference>
<dbReference type="GO" id="GO:0005507">
    <property type="term" value="F:copper ion binding"/>
    <property type="evidence" value="ECO:0007669"/>
    <property type="project" value="TreeGrafter"/>
</dbReference>
<evidence type="ECO:0000313" key="4">
    <source>
        <dbReference type="Proteomes" id="UP000037146"/>
    </source>
</evidence>
<dbReference type="GO" id="GO:1990170">
    <property type="term" value="P:stress response to cadmium ion"/>
    <property type="evidence" value="ECO:0007669"/>
    <property type="project" value="TreeGrafter"/>
</dbReference>
<dbReference type="Gene3D" id="4.10.860.10">
    <property type="entry name" value="UVR domain"/>
    <property type="match status" value="1"/>
</dbReference>
<dbReference type="PATRIC" id="fig|1679170.3.peg.73"/>
<dbReference type="Pfam" id="PF02151">
    <property type="entry name" value="UVR"/>
    <property type="match status" value="1"/>
</dbReference>
<feature type="domain" description="UVR" evidence="2">
    <location>
        <begin position="138"/>
        <end position="173"/>
    </location>
</feature>
<reference evidence="4" key="1">
    <citation type="submission" date="2015-07" db="EMBL/GenBank/DDBJ databases">
        <title>Genome sequencing project for genomic taxonomy and phylogenomics of Bacillus-like bacteria.</title>
        <authorList>
            <person name="Liu B."/>
            <person name="Wang J."/>
            <person name="Zhu Y."/>
            <person name="Liu G."/>
            <person name="Chen Q."/>
            <person name="Chen Z."/>
            <person name="Lan J."/>
            <person name="Che J."/>
            <person name="Ge C."/>
            <person name="Shi H."/>
            <person name="Pan Z."/>
            <person name="Liu X."/>
        </authorList>
    </citation>
    <scope>NUCLEOTIDE SEQUENCE [LARGE SCALE GENOMIC DNA]</scope>
    <source>
        <strain evidence="4">FJAT-27997</strain>
    </source>
</reference>
<dbReference type="EMBL" id="LFZW01000001">
    <property type="protein sequence ID" value="KMY48187.1"/>
    <property type="molecule type" value="Genomic_DNA"/>
</dbReference>
<evidence type="ECO:0000313" key="3">
    <source>
        <dbReference type="EMBL" id="KMY48187.1"/>
    </source>
</evidence>
<dbReference type="InterPro" id="IPR001943">
    <property type="entry name" value="UVR_dom"/>
</dbReference>
<dbReference type="GO" id="GO:0046870">
    <property type="term" value="F:cadmium ion binding"/>
    <property type="evidence" value="ECO:0007669"/>
    <property type="project" value="TreeGrafter"/>
</dbReference>
<dbReference type="PIRSF" id="PIRSF015034">
    <property type="entry name" value="YacH"/>
    <property type="match status" value="1"/>
</dbReference>
<sequence length="184" mass="20722">MVCQECNQRPATLHFTKIINGEKKEIHICDKCAQEKGDLFMQNGANGFSINNLLAGLLNIEPFLQQAKASTFPRVEELKCKNCHLTFKEFVHVGKFGCATCYETFKDSLDPILKRVHGGNTAHVGKIPERLGESIHLRKQIKDLKSELKALIDQEEFEQAALVRDQIRSLEKGDEAAEERGSQP</sequence>
<dbReference type="RefSeq" id="WP_049679516.1">
    <property type="nucleotide sequence ID" value="NZ_LFZW01000001.1"/>
</dbReference>
<dbReference type="AlphaFoldDB" id="A0A0K9GPI3"/>
<dbReference type="SUPFAM" id="SSF46600">
    <property type="entry name" value="C-terminal UvrC-binding domain of UvrB"/>
    <property type="match status" value="1"/>
</dbReference>
<keyword evidence="1" id="KW-0175">Coiled coil</keyword>
<gene>
    <name evidence="3" type="ORF">AC625_00425</name>
</gene>
<accession>A0A0K9GPI3</accession>
<dbReference type="InterPro" id="IPR025542">
    <property type="entry name" value="YacH"/>
</dbReference>
<evidence type="ECO:0000259" key="2">
    <source>
        <dbReference type="PROSITE" id="PS50151"/>
    </source>
</evidence>
<dbReference type="PANTHER" id="PTHR38430">
    <property type="entry name" value="PROTEIN-ARGININE KINASE ACTIVATOR PROTEIN"/>
    <property type="match status" value="1"/>
</dbReference>
<dbReference type="PANTHER" id="PTHR38430:SF1">
    <property type="entry name" value="PROTEIN-ARGININE KINASE ACTIVATOR PROTEIN"/>
    <property type="match status" value="1"/>
</dbReference>
<comment type="caution">
    <text evidence="3">The sequence shown here is derived from an EMBL/GenBank/DDBJ whole genome shotgun (WGS) entry which is preliminary data.</text>
</comment>
<dbReference type="GO" id="GO:0050897">
    <property type="term" value="F:cobalt ion binding"/>
    <property type="evidence" value="ECO:0007669"/>
    <property type="project" value="TreeGrafter"/>
</dbReference>
<organism evidence="3 4">
    <name type="scientific">Peribacillus loiseleuriae</name>
    <dbReference type="NCBI Taxonomy" id="1679170"/>
    <lineage>
        <taxon>Bacteria</taxon>
        <taxon>Bacillati</taxon>
        <taxon>Bacillota</taxon>
        <taxon>Bacilli</taxon>
        <taxon>Bacillales</taxon>
        <taxon>Bacillaceae</taxon>
        <taxon>Peribacillus</taxon>
    </lineage>
</organism>
<keyword evidence="4" id="KW-1185">Reference proteome</keyword>
<name>A0A0K9GPI3_9BACI</name>
<protein>
    <recommendedName>
        <fullName evidence="2">UVR domain-containing protein</fullName>
    </recommendedName>
</protein>
<evidence type="ECO:0000256" key="1">
    <source>
        <dbReference type="SAM" id="Coils"/>
    </source>
</evidence>
<dbReference type="OrthoDB" id="9788704at2"/>
<proteinExistence type="predicted"/>
<dbReference type="STRING" id="1679170.AC625_00425"/>
<dbReference type="PROSITE" id="PS50151">
    <property type="entry name" value="UVR"/>
    <property type="match status" value="1"/>
</dbReference>
<dbReference type="Proteomes" id="UP000037146">
    <property type="component" value="Unassembled WGS sequence"/>
</dbReference>